<evidence type="ECO:0000313" key="4">
    <source>
        <dbReference type="Proteomes" id="UP000184363"/>
    </source>
</evidence>
<dbReference type="OrthoDB" id="3206739at2"/>
<dbReference type="InterPro" id="IPR029058">
    <property type="entry name" value="AB_hydrolase_fold"/>
</dbReference>
<evidence type="ECO:0000256" key="1">
    <source>
        <dbReference type="ARBA" id="ARBA00022801"/>
    </source>
</evidence>
<dbReference type="PANTHER" id="PTHR48081:SF8">
    <property type="entry name" value="ALPHA_BETA HYDROLASE FOLD-3 DOMAIN-CONTAINING PROTEIN-RELATED"/>
    <property type="match status" value="1"/>
</dbReference>
<dbReference type="InterPro" id="IPR050300">
    <property type="entry name" value="GDXG_lipolytic_enzyme"/>
</dbReference>
<dbReference type="Pfam" id="PF07859">
    <property type="entry name" value="Abhydrolase_3"/>
    <property type="match status" value="1"/>
</dbReference>
<proteinExistence type="predicted"/>
<name>A0A1M7BA99_PSETH</name>
<dbReference type="EMBL" id="FRAP01000034">
    <property type="protein sequence ID" value="SHL51796.1"/>
    <property type="molecule type" value="Genomic_DNA"/>
</dbReference>
<dbReference type="AlphaFoldDB" id="A0A1M7BA99"/>
<reference evidence="3 4" key="1">
    <citation type="submission" date="2016-11" db="EMBL/GenBank/DDBJ databases">
        <authorList>
            <person name="Jaros S."/>
            <person name="Januszkiewicz K."/>
            <person name="Wedrychowicz H."/>
        </authorList>
    </citation>
    <scope>NUCLEOTIDE SEQUENCE [LARGE SCALE GENOMIC DNA]</scope>
    <source>
        <strain evidence="3 4">DSM 43832</strain>
    </source>
</reference>
<dbReference type="Gene3D" id="3.40.50.1820">
    <property type="entry name" value="alpha/beta hydrolase"/>
    <property type="match status" value="1"/>
</dbReference>
<sequence>MNYRLDDELVRIAAQLPRVDRSDVAAARAAAARRAAAEADAPCDGIAVEDRLVPTADGAEIRLRVYRPEARANRGAIYHVHGGGFITGDLTMSHALNLEFARETGAVVVAVEYRLAPEWPYPTPVEDVYTGLVWLHEHAAELEVDPGRLVVHGQSAGGALGTGAVLMARDRNGPPIRFLLLTSPTVDDRATTRSSRIFTDTPVLTRRDVELTWAAYLGEIRRASADVPAYAAPARARDLSGLPPTYISAAEADPLRDEAIAFAHALLNAGVSVELHVFPETFHGSLAFRDAEVSRRQVGEEIAVLRRALGQRLRSSR</sequence>
<keyword evidence="1" id="KW-0378">Hydrolase</keyword>
<dbReference type="InterPro" id="IPR013094">
    <property type="entry name" value="AB_hydrolase_3"/>
</dbReference>
<feature type="domain" description="Alpha/beta hydrolase fold-3" evidence="2">
    <location>
        <begin position="78"/>
        <end position="285"/>
    </location>
</feature>
<dbReference type="SUPFAM" id="SSF53474">
    <property type="entry name" value="alpha/beta-Hydrolases"/>
    <property type="match status" value="1"/>
</dbReference>
<evidence type="ECO:0000313" key="3">
    <source>
        <dbReference type="EMBL" id="SHL51796.1"/>
    </source>
</evidence>
<keyword evidence="4" id="KW-1185">Reference proteome</keyword>
<dbReference type="RefSeq" id="WP_073460531.1">
    <property type="nucleotide sequence ID" value="NZ_FRAP01000034.1"/>
</dbReference>
<dbReference type="GO" id="GO:0016787">
    <property type="term" value="F:hydrolase activity"/>
    <property type="evidence" value="ECO:0007669"/>
    <property type="project" value="UniProtKB-KW"/>
</dbReference>
<gene>
    <name evidence="3" type="ORF">SAMN05443637_1343</name>
</gene>
<dbReference type="Proteomes" id="UP000184363">
    <property type="component" value="Unassembled WGS sequence"/>
</dbReference>
<dbReference type="PANTHER" id="PTHR48081">
    <property type="entry name" value="AB HYDROLASE SUPERFAMILY PROTEIN C4A8.06C"/>
    <property type="match status" value="1"/>
</dbReference>
<protein>
    <submittedName>
        <fullName evidence="3">Acetyl esterase/lipase</fullName>
    </submittedName>
</protein>
<organism evidence="3 4">
    <name type="scientific">Pseudonocardia thermophila</name>
    <dbReference type="NCBI Taxonomy" id="1848"/>
    <lineage>
        <taxon>Bacteria</taxon>
        <taxon>Bacillati</taxon>
        <taxon>Actinomycetota</taxon>
        <taxon>Actinomycetes</taxon>
        <taxon>Pseudonocardiales</taxon>
        <taxon>Pseudonocardiaceae</taxon>
        <taxon>Pseudonocardia</taxon>
    </lineage>
</organism>
<evidence type="ECO:0000259" key="2">
    <source>
        <dbReference type="Pfam" id="PF07859"/>
    </source>
</evidence>
<accession>A0A1M7BA99</accession>
<dbReference type="STRING" id="1848.SAMN05443637_1343"/>